<dbReference type="NCBIfam" id="NF006702">
    <property type="entry name" value="PRK09248.1"/>
    <property type="match status" value="1"/>
</dbReference>
<dbReference type="RefSeq" id="WP_021659097.1">
    <property type="nucleotide sequence ID" value="NZ_FQVY01000001.1"/>
</dbReference>
<gene>
    <name evidence="2" type="ORF">SAMN05444424_0626</name>
</gene>
<dbReference type="PANTHER" id="PTHR36928">
    <property type="entry name" value="PHOSPHATASE YCDX-RELATED"/>
    <property type="match status" value="1"/>
</dbReference>
<reference evidence="3" key="1">
    <citation type="submission" date="2016-11" db="EMBL/GenBank/DDBJ databases">
        <authorList>
            <person name="Jaros S."/>
            <person name="Januszkiewicz K."/>
            <person name="Wedrychowicz H."/>
        </authorList>
    </citation>
    <scope>NUCLEOTIDE SEQUENCE [LARGE SCALE GENOMIC DNA]</scope>
    <source>
        <strain evidence="3">DSM 4029</strain>
    </source>
</reference>
<dbReference type="Pfam" id="PF02811">
    <property type="entry name" value="PHP"/>
    <property type="match status" value="1"/>
</dbReference>
<dbReference type="EMBL" id="FQVY01000001">
    <property type="protein sequence ID" value="SHF77159.1"/>
    <property type="molecule type" value="Genomic_DNA"/>
</dbReference>
<evidence type="ECO:0000259" key="1">
    <source>
        <dbReference type="SMART" id="SM00481"/>
    </source>
</evidence>
<sequence>MRLIADTHTHTIASTHAYGTVIEMARGAAEKGLPILGMTDHAPSMPDSPDLWHFGNLRQLPPVIEGVRVLRGCELNLMDCTGKVDLDEHFLQKIEWVVCSMHPEVIAPGSVEENTEAVLNLLKNPYVDVFGHPGANCYRFDYERVVPLFKDSGKYIEFNASSVTFREGAAENMFTIAKLCKEHRVEVIVNTDAHSPFRVGEFEKATDILAAADFPEELIVNADLGRFEKALANRRVPVSL</sequence>
<comment type="caution">
    <text evidence="2">The sequence shown here is derived from an EMBL/GenBank/DDBJ whole genome shotgun (WGS) entry which is preliminary data.</text>
</comment>
<protein>
    <submittedName>
        <fullName evidence="2">Hydrolase</fullName>
    </submittedName>
</protein>
<dbReference type="InterPro" id="IPR016195">
    <property type="entry name" value="Pol/histidinol_Pase-like"/>
</dbReference>
<feature type="domain" description="Polymerase/histidinol phosphatase N-terminal" evidence="1">
    <location>
        <begin position="5"/>
        <end position="79"/>
    </location>
</feature>
<accession>A0AAQ1MBP3</accession>
<proteinExistence type="predicted"/>
<dbReference type="GO" id="GO:0042578">
    <property type="term" value="F:phosphoric ester hydrolase activity"/>
    <property type="evidence" value="ECO:0007669"/>
    <property type="project" value="TreeGrafter"/>
</dbReference>
<dbReference type="Gene3D" id="3.20.20.140">
    <property type="entry name" value="Metal-dependent hydrolases"/>
    <property type="match status" value="1"/>
</dbReference>
<evidence type="ECO:0000313" key="2">
    <source>
        <dbReference type="EMBL" id="SHF77159.1"/>
    </source>
</evidence>
<dbReference type="CDD" id="cd07437">
    <property type="entry name" value="PHP_HisPPase_Ycdx_like"/>
    <property type="match status" value="1"/>
</dbReference>
<dbReference type="InterPro" id="IPR003141">
    <property type="entry name" value="Pol/His_phosphatase_N"/>
</dbReference>
<keyword evidence="2" id="KW-0378">Hydrolase</keyword>
<dbReference type="Proteomes" id="UP000184089">
    <property type="component" value="Unassembled WGS sequence"/>
</dbReference>
<evidence type="ECO:0000313" key="3">
    <source>
        <dbReference type="Proteomes" id="UP000184089"/>
    </source>
</evidence>
<organism evidence="2 3">
    <name type="scientific">Bittarella massiliensis</name>
    <name type="common">ex Durand et al. 2017</name>
    <dbReference type="NCBI Taxonomy" id="1720313"/>
    <lineage>
        <taxon>Bacteria</taxon>
        <taxon>Bacillati</taxon>
        <taxon>Bacillota</taxon>
        <taxon>Clostridia</taxon>
        <taxon>Eubacteriales</taxon>
        <taxon>Oscillospiraceae</taxon>
        <taxon>Bittarella (ex Durand et al. 2017)</taxon>
    </lineage>
</organism>
<name>A0AAQ1MBP3_9FIRM</name>
<dbReference type="GO" id="GO:0005829">
    <property type="term" value="C:cytosol"/>
    <property type="evidence" value="ECO:0007669"/>
    <property type="project" value="TreeGrafter"/>
</dbReference>
<dbReference type="InterPro" id="IPR004013">
    <property type="entry name" value="PHP_dom"/>
</dbReference>
<dbReference type="GO" id="GO:0008270">
    <property type="term" value="F:zinc ion binding"/>
    <property type="evidence" value="ECO:0007669"/>
    <property type="project" value="TreeGrafter"/>
</dbReference>
<dbReference type="PANTHER" id="PTHR36928:SF1">
    <property type="entry name" value="PHOSPHATASE YCDX-RELATED"/>
    <property type="match status" value="1"/>
</dbReference>
<dbReference type="AlphaFoldDB" id="A0AAQ1MBP3"/>
<dbReference type="SUPFAM" id="SSF89550">
    <property type="entry name" value="PHP domain-like"/>
    <property type="match status" value="1"/>
</dbReference>
<dbReference type="InterPro" id="IPR050243">
    <property type="entry name" value="PHP_phosphatase"/>
</dbReference>
<dbReference type="SMART" id="SM00481">
    <property type="entry name" value="POLIIIAc"/>
    <property type="match status" value="1"/>
</dbReference>